<evidence type="ECO:0000313" key="2">
    <source>
        <dbReference type="EMBL" id="USH03937.1"/>
    </source>
</evidence>
<evidence type="ECO:0000313" key="3">
    <source>
        <dbReference type="Proteomes" id="UP001056255"/>
    </source>
</evidence>
<name>A0ABY4WY75_9GAMM</name>
<evidence type="ECO:0000256" key="1">
    <source>
        <dbReference type="SAM" id="Phobius"/>
    </source>
</evidence>
<dbReference type="RefSeq" id="WP_251879377.1">
    <property type="nucleotide sequence ID" value="NZ_CP082275.1"/>
</dbReference>
<keyword evidence="1" id="KW-1133">Transmembrane helix</keyword>
<reference evidence="2" key="1">
    <citation type="submission" date="2021-08" db="EMBL/GenBank/DDBJ databases">
        <authorList>
            <person name="Sakaguchi M."/>
            <person name="Kikuchi T."/>
            <person name="Urbanczyk H."/>
        </authorList>
    </citation>
    <scope>NUCLEOTIDE SEQUENCE</scope>
    <source>
        <strain evidence="2">020920N</strain>
    </source>
</reference>
<dbReference type="Proteomes" id="UP001056255">
    <property type="component" value="Chromosome I"/>
</dbReference>
<accession>A0ABY4WY75</accession>
<proteinExistence type="predicted"/>
<sequence>MKLILSILGKLWGAAVFAFIALQFYKSSGNEIPDVFGGYVESIEQLLFAFVNSEWFFAVFVVGWFVACYYLSRTSGWSKLADSYHLVSKSEPDLSFTTHSGVIGGIRHKGTLRISTSPKGLYAKMLLPFKFGHKNLFIPWSDIESAHLDQKSNLLKFNFRHFKDLNFELHNSNGLNEKLPNSLFKGM</sequence>
<gene>
    <name evidence="2" type="ORF">K6Q96_08085</name>
</gene>
<protein>
    <submittedName>
        <fullName evidence="2">Uncharacterized protein</fullName>
    </submittedName>
</protein>
<feature type="transmembrane region" description="Helical" evidence="1">
    <location>
        <begin position="7"/>
        <end position="25"/>
    </location>
</feature>
<dbReference type="EMBL" id="CP082275">
    <property type="protein sequence ID" value="USH03937.1"/>
    <property type="molecule type" value="Genomic_DNA"/>
</dbReference>
<keyword evidence="1" id="KW-0812">Transmembrane</keyword>
<feature type="transmembrane region" description="Helical" evidence="1">
    <location>
        <begin position="45"/>
        <end position="71"/>
    </location>
</feature>
<keyword evidence="3" id="KW-1185">Reference proteome</keyword>
<keyword evidence="1" id="KW-0472">Membrane</keyword>
<organism evidence="2 3">
    <name type="scientific">Grimontia kaedaensis</name>
    <dbReference type="NCBI Taxonomy" id="2872157"/>
    <lineage>
        <taxon>Bacteria</taxon>
        <taxon>Pseudomonadati</taxon>
        <taxon>Pseudomonadota</taxon>
        <taxon>Gammaproteobacteria</taxon>
        <taxon>Vibrionales</taxon>
        <taxon>Vibrionaceae</taxon>
        <taxon>Grimontia</taxon>
    </lineage>
</organism>